<dbReference type="HOGENOM" id="CLU_059693_0_0_7"/>
<name>Q39R60_GEOMG</name>
<dbReference type="AlphaFoldDB" id="Q39R60"/>
<keyword evidence="4" id="KW-1185">Reference proteome</keyword>
<feature type="transmembrane region" description="Helical" evidence="1">
    <location>
        <begin position="218"/>
        <end position="246"/>
    </location>
</feature>
<proteinExistence type="predicted"/>
<dbReference type="InterPro" id="IPR009492">
    <property type="entry name" value="TniQ"/>
</dbReference>
<dbReference type="Pfam" id="PF06527">
    <property type="entry name" value="TniQ"/>
    <property type="match status" value="1"/>
</dbReference>
<protein>
    <recommendedName>
        <fullName evidence="2">TniQ domain-containing protein</fullName>
    </recommendedName>
</protein>
<sequence length="397" mass="46611">MTKLVYKVRRRGAYAHYNFPLKLRPQKDELLSSWLIRLALRHRTMPMTFTNLYMPETKNMLWSVDMDLQSAPDFLSTLATKSGAPLEALQAMTLEGYEGYLFEKAFTKTGGTQFILPLRMRGRQNTSHGLRFCPVCLREDEQPYFRRKWRLSFSTACVRHKCFLRDRCPACLAPLTVYRRPSVVDFPNCDKCGFPLKSAEVEPIARGSYGLKAIKRMYAILGCGFIMLGEVPVYSFLFFIIIHQLWKAAHFWDKTDGFLHHEVMKDRVDDLTWELKPTVLDQIRLKEQYLFFSGLMHLFEDYPHRLMDYCRRNRFGKTELTRDLRIVPYWYSKIVDRFDHTFWPLSCDEVSSVLEYMKSKDMDVQLDRVKSLIGRGIDFRKRTDIAKVFGAAGSRVT</sequence>
<evidence type="ECO:0000256" key="1">
    <source>
        <dbReference type="SAM" id="Phobius"/>
    </source>
</evidence>
<keyword evidence="1" id="KW-1133">Transmembrane helix</keyword>
<dbReference type="Proteomes" id="UP000007073">
    <property type="component" value="Chromosome"/>
</dbReference>
<dbReference type="RefSeq" id="WP_004513609.1">
    <property type="nucleotide sequence ID" value="NC_007517.1"/>
</dbReference>
<accession>Q39R60</accession>
<evidence type="ECO:0000313" key="4">
    <source>
        <dbReference type="Proteomes" id="UP000007073"/>
    </source>
</evidence>
<dbReference type="eggNOG" id="ENOG50309MK">
    <property type="taxonomic scope" value="Bacteria"/>
</dbReference>
<feature type="domain" description="TniQ" evidence="2">
    <location>
        <begin position="20"/>
        <end position="164"/>
    </location>
</feature>
<dbReference type="STRING" id="269799.Gmet_3049"/>
<gene>
    <name evidence="3" type="ordered locus">Gmet_3049</name>
</gene>
<dbReference type="EMBL" id="CP000148">
    <property type="protein sequence ID" value="ABB33264.1"/>
    <property type="molecule type" value="Genomic_DNA"/>
</dbReference>
<keyword evidence="1" id="KW-0472">Membrane</keyword>
<dbReference type="KEGG" id="gme:Gmet_3049"/>
<reference evidence="3 4" key="1">
    <citation type="submission" date="2005-10" db="EMBL/GenBank/DDBJ databases">
        <title>Complete sequence of Geobacter metallireducens GS-15.</title>
        <authorList>
            <consortium name="US DOE Joint Genome Institute"/>
            <person name="Copeland A."/>
            <person name="Lucas S."/>
            <person name="Lapidus A."/>
            <person name="Barry K."/>
            <person name="Detter J.C."/>
            <person name="Glavina T."/>
            <person name="Hammon N."/>
            <person name="Israni S."/>
            <person name="Pitluck S."/>
            <person name="Di Bartolo G."/>
            <person name="Chain P."/>
            <person name="Schmutz J."/>
            <person name="Larimer F."/>
            <person name="Land M."/>
            <person name="Kyrpides N."/>
            <person name="Ivanova N."/>
            <person name="Richardson P."/>
        </authorList>
    </citation>
    <scope>NUCLEOTIDE SEQUENCE [LARGE SCALE GENOMIC DNA]</scope>
    <source>
        <strain evidence="4">ATCC 53774 / DSM 7210 / GS-15</strain>
    </source>
</reference>
<reference evidence="3 4" key="2">
    <citation type="journal article" date="2009" name="BMC Microbiol.">
        <title>The genome sequence of Geobacter metallireducens: features of metabolism, physiology and regulation common and dissimilar to Geobacter sulfurreducens.</title>
        <authorList>
            <person name="Aklujkar M."/>
            <person name="Krushkal J."/>
            <person name="DiBartolo G."/>
            <person name="Lapidus A."/>
            <person name="Land M.L."/>
            <person name="Lovley D.R."/>
        </authorList>
    </citation>
    <scope>NUCLEOTIDE SEQUENCE [LARGE SCALE GENOMIC DNA]</scope>
    <source>
        <strain evidence="4">ATCC 53774 / DSM 7210 / GS-15</strain>
    </source>
</reference>
<evidence type="ECO:0000313" key="3">
    <source>
        <dbReference type="EMBL" id="ABB33264.1"/>
    </source>
</evidence>
<keyword evidence="1" id="KW-0812">Transmembrane</keyword>
<evidence type="ECO:0000259" key="2">
    <source>
        <dbReference type="Pfam" id="PF06527"/>
    </source>
</evidence>
<organism evidence="3 4">
    <name type="scientific">Geobacter metallireducens (strain ATCC 53774 / DSM 7210 / GS-15)</name>
    <dbReference type="NCBI Taxonomy" id="269799"/>
    <lineage>
        <taxon>Bacteria</taxon>
        <taxon>Pseudomonadati</taxon>
        <taxon>Thermodesulfobacteriota</taxon>
        <taxon>Desulfuromonadia</taxon>
        <taxon>Geobacterales</taxon>
        <taxon>Geobacteraceae</taxon>
        <taxon>Geobacter</taxon>
    </lineage>
</organism>